<dbReference type="NCBIfam" id="TIGR01730">
    <property type="entry name" value="RND_mfp"/>
    <property type="match status" value="1"/>
</dbReference>
<evidence type="ECO:0000256" key="1">
    <source>
        <dbReference type="ARBA" id="ARBA00004196"/>
    </source>
</evidence>
<dbReference type="InterPro" id="IPR058625">
    <property type="entry name" value="MdtA-like_BSH"/>
</dbReference>
<dbReference type="Proteomes" id="UP001055125">
    <property type="component" value="Unassembled WGS sequence"/>
</dbReference>
<dbReference type="Gene3D" id="2.40.30.170">
    <property type="match status" value="1"/>
</dbReference>
<dbReference type="SUPFAM" id="SSF111369">
    <property type="entry name" value="HlyD-like secretion proteins"/>
    <property type="match status" value="1"/>
</dbReference>
<dbReference type="Gene3D" id="2.40.420.20">
    <property type="match status" value="1"/>
</dbReference>
<keyword evidence="8" id="KW-1185">Reference proteome</keyword>
<evidence type="ECO:0000313" key="8">
    <source>
        <dbReference type="Proteomes" id="UP001055125"/>
    </source>
</evidence>
<feature type="domain" description="Multidrug resistance protein MdtA-like C-terminal permuted SH3" evidence="6">
    <location>
        <begin position="297"/>
        <end position="355"/>
    </location>
</feature>
<name>A0ABQ4S460_9HYPH</name>
<feature type="domain" description="Multidrug resistance protein MdtA-like barrel-sandwich hybrid" evidence="4">
    <location>
        <begin position="74"/>
        <end position="207"/>
    </location>
</feature>
<evidence type="ECO:0000259" key="4">
    <source>
        <dbReference type="Pfam" id="PF25917"/>
    </source>
</evidence>
<sequence length="371" mass="39085">MPTPTVSPAAALAIIGAALLLGGCQDEMAPGAAKASEKPSHAARPVLVQRVAFEDRVPERSFVGTIRPRIESDLGFRVQGKVARRLVNVGDVVKAGQPLATLDEADLRLQTDQAEAERRAATVSLGQAEADLRRTLTLSGQGWIAVALVDKQKTATEEARSRLMRAERSVTLAQNAFSYAVLTADADGVVTATAIEPGQVVAAGQTAIRLAHTAEKEAVIAVPEALVGQVRAGEARMGLWSNAKARYSARLRELAPAADEMTRTYLARFSLPDADAGVQLGMTATVTVSGMAAERIVRVPLPALFNQGSGPAVWTVDDTGHLTLKSVTVSAYDAQDALVAGGLAEGDRIVRLGVQKLDAGQRVRVVEALEF</sequence>
<reference evidence="7" key="2">
    <citation type="submission" date="2021-08" db="EMBL/GenBank/DDBJ databases">
        <authorList>
            <person name="Tani A."/>
            <person name="Ola A."/>
            <person name="Ogura Y."/>
            <person name="Katsura K."/>
            <person name="Hayashi T."/>
        </authorList>
    </citation>
    <scope>NUCLEOTIDE SEQUENCE</scope>
    <source>
        <strain evidence="7">DSM 19015</strain>
    </source>
</reference>
<comment type="similarity">
    <text evidence="2">Belongs to the membrane fusion protein (MFP) (TC 8.A.1) family.</text>
</comment>
<dbReference type="Gene3D" id="2.40.50.100">
    <property type="match status" value="1"/>
</dbReference>
<evidence type="ECO:0000256" key="2">
    <source>
        <dbReference type="ARBA" id="ARBA00009477"/>
    </source>
</evidence>
<keyword evidence="3" id="KW-0813">Transport</keyword>
<evidence type="ECO:0000313" key="7">
    <source>
        <dbReference type="EMBL" id="GJD97910.1"/>
    </source>
</evidence>
<gene>
    <name evidence="7" type="primary">mdtA_8</name>
    <name evidence="7" type="ORF">OCOJLMKI_5149</name>
</gene>
<evidence type="ECO:0000259" key="6">
    <source>
        <dbReference type="Pfam" id="PF25967"/>
    </source>
</evidence>
<dbReference type="Pfam" id="PF25917">
    <property type="entry name" value="BSH_RND"/>
    <property type="match status" value="1"/>
</dbReference>
<proteinExistence type="inferred from homology"/>
<dbReference type="Pfam" id="PF25954">
    <property type="entry name" value="Beta-barrel_RND_2"/>
    <property type="match status" value="1"/>
</dbReference>
<dbReference type="Pfam" id="PF25967">
    <property type="entry name" value="RND-MFP_C"/>
    <property type="match status" value="1"/>
</dbReference>
<dbReference type="Gene3D" id="1.10.287.470">
    <property type="entry name" value="Helix hairpin bin"/>
    <property type="match status" value="1"/>
</dbReference>
<comment type="caution">
    <text evidence="7">The sequence shown here is derived from an EMBL/GenBank/DDBJ whole genome shotgun (WGS) entry which is preliminary data.</text>
</comment>
<evidence type="ECO:0000256" key="3">
    <source>
        <dbReference type="ARBA" id="ARBA00022448"/>
    </source>
</evidence>
<evidence type="ECO:0000259" key="5">
    <source>
        <dbReference type="Pfam" id="PF25954"/>
    </source>
</evidence>
<dbReference type="InterPro" id="IPR006143">
    <property type="entry name" value="RND_pump_MFP"/>
</dbReference>
<reference evidence="7" key="1">
    <citation type="journal article" date="2021" name="Front. Microbiol.">
        <title>Comprehensive Comparative Genomics and Phenotyping of Methylobacterium Species.</title>
        <authorList>
            <person name="Alessa O."/>
            <person name="Ogura Y."/>
            <person name="Fujitani Y."/>
            <person name="Takami H."/>
            <person name="Hayashi T."/>
            <person name="Sahin N."/>
            <person name="Tani A."/>
        </authorList>
    </citation>
    <scope>NUCLEOTIDE SEQUENCE</scope>
    <source>
        <strain evidence="7">DSM 19015</strain>
    </source>
</reference>
<organism evidence="7 8">
    <name type="scientific">Methylobacterium iners</name>
    <dbReference type="NCBI Taxonomy" id="418707"/>
    <lineage>
        <taxon>Bacteria</taxon>
        <taxon>Pseudomonadati</taxon>
        <taxon>Pseudomonadota</taxon>
        <taxon>Alphaproteobacteria</taxon>
        <taxon>Hyphomicrobiales</taxon>
        <taxon>Methylobacteriaceae</taxon>
        <taxon>Methylobacterium</taxon>
    </lineage>
</organism>
<dbReference type="RefSeq" id="WP_238246961.1">
    <property type="nucleotide sequence ID" value="NZ_BPQP01000128.1"/>
</dbReference>
<accession>A0ABQ4S460</accession>
<dbReference type="InterPro" id="IPR058792">
    <property type="entry name" value="Beta-barrel_RND_2"/>
</dbReference>
<dbReference type="PANTHER" id="PTHR30469">
    <property type="entry name" value="MULTIDRUG RESISTANCE PROTEIN MDTA"/>
    <property type="match status" value="1"/>
</dbReference>
<dbReference type="PANTHER" id="PTHR30469:SF18">
    <property type="entry name" value="RESISTANCE-NODULATION-CELL DIVISION (RND) EFFLUX MEMBRANE FUSION PROTEIN-RELATED"/>
    <property type="match status" value="1"/>
</dbReference>
<dbReference type="InterPro" id="IPR058627">
    <property type="entry name" value="MdtA-like_C"/>
</dbReference>
<protein>
    <submittedName>
        <fullName evidence="7">Multidrug resistance protein MdtA</fullName>
    </submittedName>
</protein>
<comment type="subcellular location">
    <subcellularLocation>
        <location evidence="1">Cell envelope</location>
    </subcellularLocation>
</comment>
<dbReference type="EMBL" id="BPQP01000128">
    <property type="protein sequence ID" value="GJD97910.1"/>
    <property type="molecule type" value="Genomic_DNA"/>
</dbReference>
<feature type="domain" description="CusB-like beta-barrel" evidence="5">
    <location>
        <begin position="219"/>
        <end position="290"/>
    </location>
</feature>